<keyword evidence="2" id="KW-0963">Cytoplasm</keyword>
<dbReference type="EnsemblMetazoa" id="G31039.1">
    <property type="protein sequence ID" value="G31039.1:cds"/>
    <property type="gene ID" value="G31039"/>
</dbReference>
<evidence type="ECO:0000256" key="3">
    <source>
        <dbReference type="ARBA" id="ARBA00022553"/>
    </source>
</evidence>
<evidence type="ECO:0000313" key="11">
    <source>
        <dbReference type="EnsemblMetazoa" id="G31039.1:cds"/>
    </source>
</evidence>
<feature type="region of interest" description="Disordered" evidence="10">
    <location>
        <begin position="173"/>
        <end position="203"/>
    </location>
</feature>
<keyword evidence="7" id="KW-0966">Cell projection</keyword>
<keyword evidence="12" id="KW-1185">Reference proteome</keyword>
<protein>
    <recommendedName>
        <fullName evidence="13">ELKS/Rab6-interacting/CAST family member 1</fullName>
    </recommendedName>
</protein>
<evidence type="ECO:0000313" key="12">
    <source>
        <dbReference type="Proteomes" id="UP000005408"/>
    </source>
</evidence>
<keyword evidence="4" id="KW-0770">Synapse</keyword>
<dbReference type="InterPro" id="IPR019323">
    <property type="entry name" value="ELKS/CAST"/>
</dbReference>
<keyword evidence="3" id="KW-0597">Phosphoprotein</keyword>
<feature type="compositionally biased region" description="Polar residues" evidence="10">
    <location>
        <begin position="54"/>
        <end position="82"/>
    </location>
</feature>
<feature type="coiled-coil region" evidence="9">
    <location>
        <begin position="247"/>
        <end position="281"/>
    </location>
</feature>
<reference evidence="11" key="1">
    <citation type="submission" date="2022-08" db="UniProtKB">
        <authorList>
            <consortium name="EnsemblMetazoa"/>
        </authorList>
    </citation>
    <scope>IDENTIFICATION</scope>
    <source>
        <strain evidence="11">05x7-T-G4-1.051#20</strain>
    </source>
</reference>
<feature type="region of interest" description="Disordered" evidence="10">
    <location>
        <begin position="1004"/>
        <end position="1084"/>
    </location>
</feature>
<feature type="region of interest" description="Disordered" evidence="10">
    <location>
        <begin position="598"/>
        <end position="618"/>
    </location>
</feature>
<feature type="compositionally biased region" description="Polar residues" evidence="10">
    <location>
        <begin position="1028"/>
        <end position="1038"/>
    </location>
</feature>
<proteinExistence type="predicted"/>
<evidence type="ECO:0000256" key="9">
    <source>
        <dbReference type="SAM" id="Coils"/>
    </source>
</evidence>
<feature type="compositionally biased region" description="Basic residues" evidence="10">
    <location>
        <begin position="1054"/>
        <end position="1064"/>
    </location>
</feature>
<feature type="compositionally biased region" description="Basic and acidic residues" evidence="10">
    <location>
        <begin position="1043"/>
        <end position="1053"/>
    </location>
</feature>
<evidence type="ECO:0008006" key="13">
    <source>
        <dbReference type="Google" id="ProtNLM"/>
    </source>
</evidence>
<feature type="compositionally biased region" description="Basic and acidic residues" evidence="10">
    <location>
        <begin position="598"/>
        <end position="607"/>
    </location>
</feature>
<name>A0A8W8M0Q8_MAGGI</name>
<keyword evidence="5 9" id="KW-0175">Coiled coil</keyword>
<feature type="compositionally biased region" description="Polar residues" evidence="10">
    <location>
        <begin position="110"/>
        <end position="136"/>
    </location>
</feature>
<organism evidence="11 12">
    <name type="scientific">Magallana gigas</name>
    <name type="common">Pacific oyster</name>
    <name type="synonym">Crassostrea gigas</name>
    <dbReference type="NCBI Taxonomy" id="29159"/>
    <lineage>
        <taxon>Eukaryota</taxon>
        <taxon>Metazoa</taxon>
        <taxon>Spiralia</taxon>
        <taxon>Lophotrochozoa</taxon>
        <taxon>Mollusca</taxon>
        <taxon>Bivalvia</taxon>
        <taxon>Autobranchia</taxon>
        <taxon>Pteriomorphia</taxon>
        <taxon>Ostreida</taxon>
        <taxon>Ostreoidea</taxon>
        <taxon>Ostreidae</taxon>
        <taxon>Magallana</taxon>
    </lineage>
</organism>
<comment type="subcellular location">
    <subcellularLocation>
        <location evidence="1">Cytoplasm</location>
        <location evidence="1">Cytoskeleton</location>
    </subcellularLocation>
    <subcellularLocation>
        <location evidence="8">Presynapse</location>
    </subcellularLocation>
</comment>
<feature type="region of interest" description="Disordered" evidence="10">
    <location>
        <begin position="1"/>
        <end position="136"/>
    </location>
</feature>
<evidence type="ECO:0000256" key="7">
    <source>
        <dbReference type="ARBA" id="ARBA00023273"/>
    </source>
</evidence>
<dbReference type="SUPFAM" id="SSF57997">
    <property type="entry name" value="Tropomyosin"/>
    <property type="match status" value="1"/>
</dbReference>
<evidence type="ECO:0000256" key="4">
    <source>
        <dbReference type="ARBA" id="ARBA00023018"/>
    </source>
</evidence>
<feature type="coiled-coil region" evidence="9">
    <location>
        <begin position="311"/>
        <end position="369"/>
    </location>
</feature>
<sequence length="1084" mass="124568">MFSKSKKSKEGKARNGKESPSHGPFSSMTASLPKNIFSGKSRKNSGGYVIADGSTHTSPAKNGQSMPMGSSEMLTRSQTLSHSPGHAYYFEGGVNSHGGGSPYHSPSNPALSSNPVLSNAHSSPYSSPTNSGMKSNTLHSVRSLRERYEQDGSPQLSERSLERQIDRLQMLAQSESNSNISPRDLHSYTMSSSFSRERVTDREYPHMGARSLERDHHYPGRSRSMERPDYTTQLYNQEMRNFRDTFVLDLEGQIAELSKDCAKLQQELDSTKEKLSSSMNSIKTFWSPELKKERALRKEESAKYCLMNEQLKVAQAELKKQSSVIQSLENQVSLGEDVQASSRISQQEIEILQREKDKQSKEILILRKTVDEMELRIEIQKQTLAARDESMKKLLEMLQSKGHSVGNIQENQLEIESLQAQRLEDERKIKQLQNELSQQQDESTVLREEKTRLSDELKELDLQLKQMPASTHTMKAMLEAKDSRIAALEKDVQALEDRMMKNQESGSEGSMKKDSGHKDSLTGKEKQLRSEIERLKTDLSRKETELEGLKLKVDTLTSQQSENQQHITVLKDQVSAKDRQLAMLQTELDEFREKLKEKNSTIDKNDQKSQSLQSEKRRIESEISELREHIETKDRKLTLLQRKIEALEEDLKEKDATIAQLKASQTHMEDTTSAIATLEETITEKEKQIERLKEQRDRAESEHQEECDLYMKRNHDLKAEVDRLHLDVTDRQTELCELREEVTEAGSEKFKLESRIKLLEQEVQDKTGEIQNLKAEVEEKTKATEGKTMDEESKKKIADLTAEVKVQEEEARSTKAEVERLQTIVKEMEEDKAKKEKDIEEMQEVIKEYKQKMGTLKRTQQIEKKKNAHLLEEARRREGDLSDDASQLKDAVIAKGDRIEELEEALKESVRITAEREMVMVEQQQQLEEAEQKVAELTMELARNKSSENSARVNFLTKQLEDKEMKLKKLQSERHKHLEEVYEMKQEAIQAAMSEKDANIALLEMTSTKQRRNTEEIDKLNREKEKLQQQLKEVTQNRMKLIQKQERRSESLGRSKKSPSHRAKGMSPDRVNPYVLTAPASLDS</sequence>
<feature type="compositionally biased region" description="Basic and acidic residues" evidence="10">
    <location>
        <begin position="8"/>
        <end position="20"/>
    </location>
</feature>
<feature type="region of interest" description="Disordered" evidence="10">
    <location>
        <begin position="500"/>
        <end position="530"/>
    </location>
</feature>
<evidence type="ECO:0000256" key="2">
    <source>
        <dbReference type="ARBA" id="ARBA00022490"/>
    </source>
</evidence>
<accession>A0A8W8M0Q8</accession>
<dbReference type="GO" id="GO:0030424">
    <property type="term" value="C:axon"/>
    <property type="evidence" value="ECO:0007669"/>
    <property type="project" value="UniProtKB-SubCell"/>
</dbReference>
<dbReference type="Proteomes" id="UP000005408">
    <property type="component" value="Unassembled WGS sequence"/>
</dbReference>
<dbReference type="GO" id="GO:0007274">
    <property type="term" value="P:neuromuscular synaptic transmission"/>
    <property type="evidence" value="ECO:0007669"/>
    <property type="project" value="TreeGrafter"/>
</dbReference>
<evidence type="ECO:0000256" key="6">
    <source>
        <dbReference type="ARBA" id="ARBA00023212"/>
    </source>
</evidence>
<evidence type="ECO:0000256" key="1">
    <source>
        <dbReference type="ARBA" id="ARBA00004245"/>
    </source>
</evidence>
<dbReference type="OMA" id="IRSMERH"/>
<dbReference type="GO" id="GO:0098882">
    <property type="term" value="F:structural constituent of presynaptic active zone"/>
    <property type="evidence" value="ECO:0007669"/>
    <property type="project" value="TreeGrafter"/>
</dbReference>
<evidence type="ECO:0000256" key="5">
    <source>
        <dbReference type="ARBA" id="ARBA00023054"/>
    </source>
</evidence>
<dbReference type="AlphaFoldDB" id="A0A8W8M0Q8"/>
<dbReference type="Pfam" id="PF10174">
    <property type="entry name" value="Cast"/>
    <property type="match status" value="1"/>
</dbReference>
<keyword evidence="6" id="KW-0206">Cytoskeleton</keyword>
<dbReference type="PANTHER" id="PTHR18861">
    <property type="entry name" value="ELKS/RAB6-INTERACTING/CAST PROTEIN"/>
    <property type="match status" value="1"/>
</dbReference>
<dbReference type="Gene3D" id="1.10.287.1490">
    <property type="match status" value="1"/>
</dbReference>
<dbReference type="PANTHER" id="PTHR18861:SF0">
    <property type="entry name" value="BRUCHPILOT, ISOFORM J"/>
    <property type="match status" value="1"/>
</dbReference>
<dbReference type="OrthoDB" id="2019763at2759"/>
<dbReference type="GO" id="GO:0048167">
    <property type="term" value="P:regulation of synaptic plasticity"/>
    <property type="evidence" value="ECO:0007669"/>
    <property type="project" value="TreeGrafter"/>
</dbReference>
<dbReference type="GO" id="GO:0048788">
    <property type="term" value="C:cytoskeleton of presynaptic active zone"/>
    <property type="evidence" value="ECO:0007669"/>
    <property type="project" value="TreeGrafter"/>
</dbReference>
<feature type="compositionally biased region" description="Basic and acidic residues" evidence="10">
    <location>
        <begin position="510"/>
        <end position="530"/>
    </location>
</feature>
<feature type="compositionally biased region" description="Basic and acidic residues" evidence="10">
    <location>
        <begin position="1012"/>
        <end position="1027"/>
    </location>
</feature>
<evidence type="ECO:0000256" key="10">
    <source>
        <dbReference type="SAM" id="MobiDB-lite"/>
    </source>
</evidence>
<evidence type="ECO:0000256" key="8">
    <source>
        <dbReference type="ARBA" id="ARBA00034106"/>
    </source>
</evidence>